<keyword evidence="2" id="KW-0808">Transferase</keyword>
<reference evidence="4" key="1">
    <citation type="submission" date="2022-05" db="EMBL/GenBank/DDBJ databases">
        <authorList>
            <person name="Pankratov T."/>
        </authorList>
    </citation>
    <scope>NUCLEOTIDE SEQUENCE</scope>
    <source>
        <strain evidence="4">BP6-180914</strain>
    </source>
</reference>
<dbReference type="GO" id="GO:0016757">
    <property type="term" value="F:glycosyltransferase activity"/>
    <property type="evidence" value="ECO:0007669"/>
    <property type="project" value="UniProtKB-KW"/>
</dbReference>
<accession>A0AA41YZI1</accession>
<dbReference type="SUPFAM" id="SSF53756">
    <property type="entry name" value="UDP-Glycosyltransferase/glycogen phosphorylase"/>
    <property type="match status" value="1"/>
</dbReference>
<feature type="domain" description="Glycosyl transferase family 1" evidence="3">
    <location>
        <begin position="194"/>
        <end position="340"/>
    </location>
</feature>
<dbReference type="Proteomes" id="UP001165667">
    <property type="component" value="Unassembled WGS sequence"/>
</dbReference>
<dbReference type="Gene3D" id="3.40.50.2000">
    <property type="entry name" value="Glycogen Phosphorylase B"/>
    <property type="match status" value="1"/>
</dbReference>
<dbReference type="CDD" id="cd03801">
    <property type="entry name" value="GT4_PimA-like"/>
    <property type="match status" value="1"/>
</dbReference>
<dbReference type="RefSeq" id="WP_282587807.1">
    <property type="nucleotide sequence ID" value="NZ_JAMOIM010000026.1"/>
</dbReference>
<evidence type="ECO:0000313" key="5">
    <source>
        <dbReference type="Proteomes" id="UP001165667"/>
    </source>
</evidence>
<evidence type="ECO:0000259" key="3">
    <source>
        <dbReference type="Pfam" id="PF00534"/>
    </source>
</evidence>
<dbReference type="AlphaFoldDB" id="A0AA41YZI1"/>
<dbReference type="PANTHER" id="PTHR12526:SF510">
    <property type="entry name" value="D-INOSITOL 3-PHOSPHATE GLYCOSYLTRANSFERASE"/>
    <property type="match status" value="1"/>
</dbReference>
<evidence type="ECO:0000313" key="4">
    <source>
        <dbReference type="EMBL" id="MCW6511429.1"/>
    </source>
</evidence>
<sequence length="549" mass="60565">MQFALTYAPAVFDTRTRMMGRQAAGEGFLRAALAAGPERIWCYARTRAEAEAFGRDARRLHPHPPEIRFISWGQPARLLQAGTLFRPDPGLADDAWRRQRAAEARSWSICGITHTLSSKAAMDCVPALVRAPLQSWDALICTSTAARDVLRHGLEAEIEYLRSRFGAAHIPMPQFPLIPLGVHPEAFAFPPGTRDAARAHLGLAESDVAVLFAGRLSFHVKAHPAPMFLALEAAASRSHVPLHLILFGLFPSEPVAAAFREEAAQLAPSVRLHVLDGRSDIDRDRAWSAADIFTSLADNLQETFGLTPVEAMAAGLPVVVSDWDGYRDTVRNGIDGFRVPTLMAPPGTGEDIADQYEADSIDYDRYVGSACLLTAVDVEAATDAYAKLIESPDLRRQMGEAGRRRAKTTYDWSLVFRRYVALWDELAERRRADVATPGERIRARRPERPDPFTLFRTYPTAVLRDESQISLIGQLGPRDAMMRRDLKSVAFAQSLLPSDRLVHDLFSQLAHEGTATLVKLRVSLPNHTPASVLRAVLLLAKIGVLRVVP</sequence>
<gene>
    <name evidence="4" type="ORF">M8523_25940</name>
</gene>
<keyword evidence="1" id="KW-0328">Glycosyltransferase</keyword>
<evidence type="ECO:0000256" key="1">
    <source>
        <dbReference type="ARBA" id="ARBA00022676"/>
    </source>
</evidence>
<dbReference type="EMBL" id="JAMOIM010000026">
    <property type="protein sequence ID" value="MCW6511429.1"/>
    <property type="molecule type" value="Genomic_DNA"/>
</dbReference>
<organism evidence="4 5">
    <name type="scientific">Lichenifustis flavocetrariae</name>
    <dbReference type="NCBI Taxonomy" id="2949735"/>
    <lineage>
        <taxon>Bacteria</taxon>
        <taxon>Pseudomonadati</taxon>
        <taxon>Pseudomonadota</taxon>
        <taxon>Alphaproteobacteria</taxon>
        <taxon>Hyphomicrobiales</taxon>
        <taxon>Lichenihabitantaceae</taxon>
        <taxon>Lichenifustis</taxon>
    </lineage>
</organism>
<dbReference type="Pfam" id="PF00534">
    <property type="entry name" value="Glycos_transf_1"/>
    <property type="match status" value="1"/>
</dbReference>
<dbReference type="PANTHER" id="PTHR12526">
    <property type="entry name" value="GLYCOSYLTRANSFERASE"/>
    <property type="match status" value="1"/>
</dbReference>
<proteinExistence type="predicted"/>
<keyword evidence="5" id="KW-1185">Reference proteome</keyword>
<dbReference type="InterPro" id="IPR001296">
    <property type="entry name" value="Glyco_trans_1"/>
</dbReference>
<protein>
    <submittedName>
        <fullName evidence="4">Glycosyltransferase family 4 protein</fullName>
    </submittedName>
</protein>
<evidence type="ECO:0000256" key="2">
    <source>
        <dbReference type="ARBA" id="ARBA00022679"/>
    </source>
</evidence>
<comment type="caution">
    <text evidence="4">The sequence shown here is derived from an EMBL/GenBank/DDBJ whole genome shotgun (WGS) entry which is preliminary data.</text>
</comment>
<name>A0AA41YZI1_9HYPH</name>